<dbReference type="EMBL" id="JACXAH010000011">
    <property type="protein sequence ID" value="MBD1372576.1"/>
    <property type="molecule type" value="Genomic_DNA"/>
</dbReference>
<proteinExistence type="inferred from homology"/>
<comment type="caution">
    <text evidence="2">The sequence shown here is derived from an EMBL/GenBank/DDBJ whole genome shotgun (WGS) entry which is preliminary data.</text>
</comment>
<keyword evidence="3" id="KW-1185">Reference proteome</keyword>
<gene>
    <name evidence="2" type="ORF">IC620_09435</name>
</gene>
<evidence type="ECO:0000313" key="3">
    <source>
        <dbReference type="Proteomes" id="UP000661691"/>
    </source>
</evidence>
<evidence type="ECO:0000313" key="2">
    <source>
        <dbReference type="EMBL" id="MBD1372576.1"/>
    </source>
</evidence>
<dbReference type="InterPro" id="IPR011042">
    <property type="entry name" value="6-blade_b-propeller_TolB-like"/>
</dbReference>
<dbReference type="InterPro" id="IPR011659">
    <property type="entry name" value="WD40"/>
</dbReference>
<evidence type="ECO:0000256" key="1">
    <source>
        <dbReference type="ARBA" id="ARBA00009820"/>
    </source>
</evidence>
<dbReference type="PANTHER" id="PTHR36842:SF1">
    <property type="entry name" value="PROTEIN TOLB"/>
    <property type="match status" value="1"/>
</dbReference>
<reference evidence="3" key="1">
    <citation type="submission" date="2022-10" db="EMBL/GenBank/DDBJ databases">
        <title>A novel bacterium of genus Hazenella, isolated from South China Sea.</title>
        <authorList>
            <person name="Huang H."/>
            <person name="Mo K."/>
            <person name="Hu Y."/>
        </authorList>
    </citation>
    <scope>NUCLEOTIDE SEQUENCE [LARGE SCALE GENOMIC DNA]</scope>
    <source>
        <strain evidence="3">IB182357</strain>
    </source>
</reference>
<dbReference type="AlphaFoldDB" id="A0A926N9C7"/>
<dbReference type="RefSeq" id="WP_191142020.1">
    <property type="nucleotide sequence ID" value="NZ_JACXAH010000011.1"/>
</dbReference>
<dbReference type="Gene3D" id="2.120.10.30">
    <property type="entry name" value="TolB, C-terminal domain"/>
    <property type="match status" value="1"/>
</dbReference>
<dbReference type="SUPFAM" id="SSF82171">
    <property type="entry name" value="DPP6 N-terminal domain-like"/>
    <property type="match status" value="1"/>
</dbReference>
<dbReference type="PANTHER" id="PTHR36842">
    <property type="entry name" value="PROTEIN TOLB HOMOLOG"/>
    <property type="match status" value="1"/>
</dbReference>
<dbReference type="Proteomes" id="UP000661691">
    <property type="component" value="Unassembled WGS sequence"/>
</dbReference>
<sequence>MNFLGSLEDPREDYTGLEGKVDLSPDDRHIVFSYYDKGIASIYIAKSDGTEVKKMTSPQDESHLSPRFSPDGRKIVYLSEEKGTRKRDSHLYIMDMNGSNSKPLTTGSEQRMNPVFSPDGKQIYFFQSNQFDYELSSYVKFDIYRVPSDGSVPAIPITKRERGSVSDLIMTGDGEKLIYTDFTSGGTQFNILPIKNPQKEETFHLQDNFGRVVDIVSPALAPNDKDIIYASVSNRNEAATFTYDLFQMNMDHKKEKQLTNLHSNLGYPVFFHQQDKLLFVEDLNWPQSPSKYQLMQMNSDGTDITKIDLQMVK</sequence>
<name>A0A926N9C7_9BACL</name>
<organism evidence="2 3">
    <name type="scientific">Polycladospora coralii</name>
    <dbReference type="NCBI Taxonomy" id="2771432"/>
    <lineage>
        <taxon>Bacteria</taxon>
        <taxon>Bacillati</taxon>
        <taxon>Bacillota</taxon>
        <taxon>Bacilli</taxon>
        <taxon>Bacillales</taxon>
        <taxon>Thermoactinomycetaceae</taxon>
        <taxon>Polycladospora</taxon>
    </lineage>
</organism>
<comment type="similarity">
    <text evidence="1">Belongs to the TolB family.</text>
</comment>
<protein>
    <submittedName>
        <fullName evidence="2">PD40 domain-containing protein</fullName>
    </submittedName>
</protein>
<accession>A0A926N9C7</accession>
<dbReference type="Pfam" id="PF07676">
    <property type="entry name" value="PD40"/>
    <property type="match status" value="2"/>
</dbReference>